<protein>
    <recommendedName>
        <fullName evidence="8">Sorting nexin 8/Mvp1 BAR domain-containing protein</fullName>
    </recommendedName>
</protein>
<evidence type="ECO:0000256" key="3">
    <source>
        <dbReference type="ARBA" id="ARBA00010883"/>
    </source>
</evidence>
<dbReference type="GO" id="GO:0006623">
    <property type="term" value="P:protein targeting to vacuole"/>
    <property type="evidence" value="ECO:0007669"/>
    <property type="project" value="TreeGrafter"/>
</dbReference>
<keyword evidence="5" id="KW-0963">Cytoplasm</keyword>
<evidence type="ECO:0000313" key="10">
    <source>
        <dbReference type="Proteomes" id="UP000010422"/>
    </source>
</evidence>
<evidence type="ECO:0000256" key="5">
    <source>
        <dbReference type="ARBA" id="ARBA00022490"/>
    </source>
</evidence>
<comment type="caution">
    <text evidence="9">The sequence shown here is derived from an EMBL/GenBank/DDBJ whole genome shotgun (WGS) entry which is preliminary data.</text>
</comment>
<sequence>MDDDLGLNFPSSFDEIIVNIRKTINFQIDNYIQLCLIVERLLKYQEESATEMIALSEKNKFYFTNGVINDFISHINQGISVVSKHFLTAQELLEEEAKVLNEEILEDLKCQRDGLIAIKNMFDRKDRLDIDNISFLEKRVDNNLDKLSSLNVKVGMNLLDKEKIEKFIMKDKELIATQKSRRFLVNKCILTEIIYFQISQIYIGKLYKDYAQERIKYTELLAENWRSMEIQIASMPSAFI</sequence>
<name>L0PB05_PNEJI</name>
<dbReference type="GO" id="GO:0005829">
    <property type="term" value="C:cytosol"/>
    <property type="evidence" value="ECO:0007669"/>
    <property type="project" value="GOC"/>
</dbReference>
<evidence type="ECO:0000256" key="4">
    <source>
        <dbReference type="ARBA" id="ARBA00022448"/>
    </source>
</evidence>
<organism evidence="10">
    <name type="scientific">Pneumocystis jirovecii</name>
    <name type="common">Human pneumocystis pneumonia agent</name>
    <dbReference type="NCBI Taxonomy" id="42068"/>
    <lineage>
        <taxon>Eukaryota</taxon>
        <taxon>Fungi</taxon>
        <taxon>Dikarya</taxon>
        <taxon>Ascomycota</taxon>
        <taxon>Taphrinomycotina</taxon>
        <taxon>Pneumocystomycetes</taxon>
        <taxon>Pneumocystaceae</taxon>
        <taxon>Pneumocystis</taxon>
    </lineage>
</organism>
<dbReference type="GO" id="GO:0042147">
    <property type="term" value="P:retrograde transport, endosome to Golgi"/>
    <property type="evidence" value="ECO:0007669"/>
    <property type="project" value="InterPro"/>
</dbReference>
<dbReference type="InterPro" id="IPR028662">
    <property type="entry name" value="SNX8/Mvp1"/>
</dbReference>
<keyword evidence="4" id="KW-0813">Transport</keyword>
<dbReference type="PANTHER" id="PTHR47554:SF1">
    <property type="entry name" value="SORTING NEXIN MVP1"/>
    <property type="match status" value="1"/>
</dbReference>
<evidence type="ECO:0000256" key="1">
    <source>
        <dbReference type="ARBA" id="ARBA00004170"/>
    </source>
</evidence>
<reference evidence="9 10" key="1">
    <citation type="journal article" date="2012" name="MBio">
        <title>De novo assembly of the Pneumocystis jirovecii genome from a single bronchoalveolar lavage fluid specimen from a patient.</title>
        <authorList>
            <person name="Cisse O.H."/>
            <person name="Pagni M."/>
            <person name="Hauser P.M."/>
        </authorList>
    </citation>
    <scope>NUCLEOTIDE SEQUENCE [LARGE SCALE GENOMIC DNA]</scope>
    <source>
        <strain evidence="9 10">SE8</strain>
    </source>
</reference>
<dbReference type="GO" id="GO:0032266">
    <property type="term" value="F:phosphatidylinositol-3-phosphate binding"/>
    <property type="evidence" value="ECO:0007669"/>
    <property type="project" value="TreeGrafter"/>
</dbReference>
<feature type="domain" description="Sorting nexin 8/Mvp1 BAR" evidence="8">
    <location>
        <begin position="7"/>
        <end position="237"/>
    </location>
</feature>
<dbReference type="AlphaFoldDB" id="L0PB05"/>
<proteinExistence type="inferred from homology"/>
<dbReference type="InParanoid" id="L0PB05"/>
<evidence type="ECO:0000313" key="9">
    <source>
        <dbReference type="EMBL" id="CCJ28810.1"/>
    </source>
</evidence>
<evidence type="ECO:0000256" key="7">
    <source>
        <dbReference type="ARBA" id="ARBA00023136"/>
    </source>
</evidence>
<dbReference type="PANTHER" id="PTHR47554">
    <property type="entry name" value="SORTING NEXIN MVP1"/>
    <property type="match status" value="1"/>
</dbReference>
<dbReference type="STRING" id="1209962.L0PB05"/>
<evidence type="ECO:0000259" key="8">
    <source>
        <dbReference type="Pfam" id="PF19566"/>
    </source>
</evidence>
<evidence type="ECO:0000256" key="6">
    <source>
        <dbReference type="ARBA" id="ARBA00022927"/>
    </source>
</evidence>
<dbReference type="Proteomes" id="UP000010422">
    <property type="component" value="Unassembled WGS sequence"/>
</dbReference>
<comment type="subcellular location">
    <subcellularLocation>
        <location evidence="2">Cytoplasm</location>
    </subcellularLocation>
    <subcellularLocation>
        <location evidence="1">Membrane</location>
        <topology evidence="1">Peripheral membrane protein</topology>
    </subcellularLocation>
</comment>
<dbReference type="GO" id="GO:0005768">
    <property type="term" value="C:endosome"/>
    <property type="evidence" value="ECO:0007669"/>
    <property type="project" value="TreeGrafter"/>
</dbReference>
<dbReference type="EMBL" id="CAKM01000123">
    <property type="protein sequence ID" value="CCJ28810.1"/>
    <property type="molecule type" value="Genomic_DNA"/>
</dbReference>
<gene>
    <name evidence="9" type="ORF">PNEJI1_002610</name>
</gene>
<dbReference type="GO" id="GO:0016020">
    <property type="term" value="C:membrane"/>
    <property type="evidence" value="ECO:0007669"/>
    <property type="project" value="UniProtKB-SubCell"/>
</dbReference>
<keyword evidence="6" id="KW-0653">Protein transport</keyword>
<comment type="similarity">
    <text evidence="3">Belongs to the sorting nexin family.</text>
</comment>
<dbReference type="InterPro" id="IPR045734">
    <property type="entry name" value="Snx8_BAR_dom"/>
</dbReference>
<evidence type="ECO:0000256" key="2">
    <source>
        <dbReference type="ARBA" id="ARBA00004496"/>
    </source>
</evidence>
<accession>L0PB05</accession>
<keyword evidence="7" id="KW-0472">Membrane</keyword>
<dbReference type="VEuPathDB" id="FungiDB:PNEJI1_002610"/>
<dbReference type="Pfam" id="PF19566">
    <property type="entry name" value="Snx8_BAR_dom"/>
    <property type="match status" value="1"/>
</dbReference>